<evidence type="ECO:0000256" key="5">
    <source>
        <dbReference type="ARBA" id="ARBA00022692"/>
    </source>
</evidence>
<reference evidence="10 11" key="1">
    <citation type="submission" date="2016-11" db="EMBL/GenBank/DDBJ databases">
        <authorList>
            <person name="Jaros S."/>
            <person name="Januszkiewicz K."/>
            <person name="Wedrychowicz H."/>
        </authorList>
    </citation>
    <scope>NUCLEOTIDE SEQUENCE [LARGE SCALE GENOMIC DNA]</scope>
    <source>
        <strain evidence="10 11">DSM 18899</strain>
    </source>
</reference>
<keyword evidence="4" id="KW-1134">Transmembrane beta strand</keyword>
<keyword evidence="6" id="KW-0472">Membrane</keyword>
<keyword evidence="9" id="KW-0732">Signal</keyword>
<keyword evidence="3" id="KW-0813">Transport</keyword>
<dbReference type="AlphaFoldDB" id="A0A1K2HH11"/>
<dbReference type="STRING" id="1121279.SAMN02745887_01852"/>
<feature type="signal peptide" evidence="9">
    <location>
        <begin position="1"/>
        <end position="23"/>
    </location>
</feature>
<feature type="chain" id="PRO_5012476205" evidence="9">
    <location>
        <begin position="24"/>
        <end position="445"/>
    </location>
</feature>
<name>A0A1K2HH11_9NEIS</name>
<dbReference type="Pfam" id="PF02321">
    <property type="entry name" value="OEP"/>
    <property type="match status" value="2"/>
</dbReference>
<dbReference type="NCBIfam" id="TIGR01844">
    <property type="entry name" value="type_I_sec_TolC"/>
    <property type="match status" value="1"/>
</dbReference>
<dbReference type="GO" id="GO:0015288">
    <property type="term" value="F:porin activity"/>
    <property type="evidence" value="ECO:0007669"/>
    <property type="project" value="TreeGrafter"/>
</dbReference>
<keyword evidence="8" id="KW-0175">Coiled coil</keyword>
<dbReference type="OrthoDB" id="9813458at2"/>
<dbReference type="GO" id="GO:0009279">
    <property type="term" value="C:cell outer membrane"/>
    <property type="evidence" value="ECO:0007669"/>
    <property type="project" value="UniProtKB-SubCell"/>
</dbReference>
<evidence type="ECO:0000256" key="7">
    <source>
        <dbReference type="ARBA" id="ARBA00023237"/>
    </source>
</evidence>
<evidence type="ECO:0000313" key="10">
    <source>
        <dbReference type="EMBL" id="SFZ76047.1"/>
    </source>
</evidence>
<dbReference type="GO" id="GO:1990281">
    <property type="term" value="C:efflux pump complex"/>
    <property type="evidence" value="ECO:0007669"/>
    <property type="project" value="TreeGrafter"/>
</dbReference>
<evidence type="ECO:0000256" key="3">
    <source>
        <dbReference type="ARBA" id="ARBA00022448"/>
    </source>
</evidence>
<proteinExistence type="inferred from homology"/>
<protein>
    <submittedName>
        <fullName evidence="10">Outer membrane protein</fullName>
    </submittedName>
</protein>
<keyword evidence="5" id="KW-0812">Transmembrane</keyword>
<evidence type="ECO:0000256" key="6">
    <source>
        <dbReference type="ARBA" id="ARBA00023136"/>
    </source>
</evidence>
<gene>
    <name evidence="10" type="ORF">SAMN02745887_01852</name>
</gene>
<dbReference type="SUPFAM" id="SSF56954">
    <property type="entry name" value="Outer membrane efflux proteins (OEP)"/>
    <property type="match status" value="1"/>
</dbReference>
<evidence type="ECO:0000256" key="1">
    <source>
        <dbReference type="ARBA" id="ARBA00004442"/>
    </source>
</evidence>
<sequence>MQRFALRSLVAALALATGSLASAADLLQVYQEAKKYDATYAAAEAELRAGQEKSKQANALWLPTVKLTGDAKRLSSEKEFGGAPSANTDNSGNQYGYSLNATQPLYRADVSVGASQLNEQARLAEVSFAAAKQDLILRVSQAYFDVLYAQDSLEFVRAQKDAVSQQLAQAKKSFEVGVATITDTHEAQAKYDAIIASEIAAQNELAVKQNAFLQLTGVPADGLAGLPTKMEASPPEPADVNEWVKRAEQQSLSIDAQRGALAIAEAEIDKYRLHRQPTLDLYAQYGQDFNKGGLTANGGTDKTKTTAIGVQLNVPIFTGGATSSKLRESLALRDQAQHKLEASRRDTAQNTKQAFLGVQAGAAQIRALDQAQLSAQSSLDSTKLGREVGVRTTLDLLNAQQQFYSTKRDLALARYNYLLNQLKLSAAVGDLGEKDLEAVNSRLAR</sequence>
<dbReference type="InterPro" id="IPR010130">
    <property type="entry name" value="T1SS_OMP_TolC"/>
</dbReference>
<comment type="subcellular location">
    <subcellularLocation>
        <location evidence="1">Cell outer membrane</location>
    </subcellularLocation>
</comment>
<dbReference type="PANTHER" id="PTHR30026">
    <property type="entry name" value="OUTER MEMBRANE PROTEIN TOLC"/>
    <property type="match status" value="1"/>
</dbReference>
<dbReference type="PANTHER" id="PTHR30026:SF20">
    <property type="entry name" value="OUTER MEMBRANE PROTEIN TOLC"/>
    <property type="match status" value="1"/>
</dbReference>
<feature type="coiled-coil region" evidence="8">
    <location>
        <begin position="33"/>
        <end position="60"/>
    </location>
</feature>
<dbReference type="InterPro" id="IPR003423">
    <property type="entry name" value="OMP_efflux"/>
</dbReference>
<comment type="similarity">
    <text evidence="2">Belongs to the outer membrane factor (OMF) (TC 1.B.17) family.</text>
</comment>
<dbReference type="Gene3D" id="1.20.1600.10">
    <property type="entry name" value="Outer membrane efflux proteins (OEP)"/>
    <property type="match status" value="1"/>
</dbReference>
<evidence type="ECO:0000313" key="11">
    <source>
        <dbReference type="Proteomes" id="UP000186513"/>
    </source>
</evidence>
<evidence type="ECO:0000256" key="9">
    <source>
        <dbReference type="SAM" id="SignalP"/>
    </source>
</evidence>
<organism evidence="10 11">
    <name type="scientific">Chitinimonas taiwanensis DSM 18899</name>
    <dbReference type="NCBI Taxonomy" id="1121279"/>
    <lineage>
        <taxon>Bacteria</taxon>
        <taxon>Pseudomonadati</taxon>
        <taxon>Pseudomonadota</taxon>
        <taxon>Betaproteobacteria</taxon>
        <taxon>Neisseriales</taxon>
        <taxon>Chitinibacteraceae</taxon>
        <taxon>Chitinimonas</taxon>
    </lineage>
</organism>
<evidence type="ECO:0000256" key="8">
    <source>
        <dbReference type="SAM" id="Coils"/>
    </source>
</evidence>
<evidence type="ECO:0000256" key="2">
    <source>
        <dbReference type="ARBA" id="ARBA00007613"/>
    </source>
</evidence>
<keyword evidence="11" id="KW-1185">Reference proteome</keyword>
<dbReference type="EMBL" id="FPKR01000006">
    <property type="protein sequence ID" value="SFZ76047.1"/>
    <property type="molecule type" value="Genomic_DNA"/>
</dbReference>
<accession>A0A1K2HH11</accession>
<keyword evidence="7" id="KW-0998">Cell outer membrane</keyword>
<dbReference type="RefSeq" id="WP_072428360.1">
    <property type="nucleotide sequence ID" value="NZ_FPKR01000006.1"/>
</dbReference>
<evidence type="ECO:0000256" key="4">
    <source>
        <dbReference type="ARBA" id="ARBA00022452"/>
    </source>
</evidence>
<dbReference type="GO" id="GO:0015562">
    <property type="term" value="F:efflux transmembrane transporter activity"/>
    <property type="evidence" value="ECO:0007669"/>
    <property type="project" value="InterPro"/>
</dbReference>
<dbReference type="InterPro" id="IPR051906">
    <property type="entry name" value="TolC-like"/>
</dbReference>
<dbReference type="Proteomes" id="UP000186513">
    <property type="component" value="Unassembled WGS sequence"/>
</dbReference>